<gene>
    <name evidence="1" type="ORF">BKE30_09530</name>
</gene>
<proteinExistence type="predicted"/>
<name>A0A1S8CVP4_9GAMM</name>
<dbReference type="Proteomes" id="UP000192132">
    <property type="component" value="Unassembled WGS sequence"/>
</dbReference>
<evidence type="ECO:0000313" key="2">
    <source>
        <dbReference type="Proteomes" id="UP000192132"/>
    </source>
</evidence>
<evidence type="ECO:0000313" key="1">
    <source>
        <dbReference type="EMBL" id="ONG39581.1"/>
    </source>
</evidence>
<comment type="caution">
    <text evidence="1">The sequence shown here is derived from an EMBL/GenBank/DDBJ whole genome shotgun (WGS) entry which is preliminary data.</text>
</comment>
<sequence length="59" mass="7043">MKMMNVNTLAWLDELTKPVPEHQQSQRLKRPPNARWLQRKNAEQRAISDIGFMRIKVNK</sequence>
<accession>A0A1S8CVP4</accession>
<dbReference type="EMBL" id="MLCN01000023">
    <property type="protein sequence ID" value="ONG39581.1"/>
    <property type="molecule type" value="Genomic_DNA"/>
</dbReference>
<protein>
    <submittedName>
        <fullName evidence="1">Uncharacterized protein</fullName>
    </submittedName>
</protein>
<reference evidence="1 2" key="1">
    <citation type="submission" date="2016-10" db="EMBL/GenBank/DDBJ databases">
        <title>Draft Genome sequence of Alkanindiges sp. strain H1.</title>
        <authorList>
            <person name="Subhash Y."/>
            <person name="Lee S."/>
        </authorList>
    </citation>
    <scope>NUCLEOTIDE SEQUENCE [LARGE SCALE GENOMIC DNA]</scope>
    <source>
        <strain evidence="1 2">H1</strain>
    </source>
</reference>
<keyword evidence="2" id="KW-1185">Reference proteome</keyword>
<organism evidence="1 2">
    <name type="scientific">Alkanindiges hydrocarboniclasticus</name>
    <dbReference type="NCBI Taxonomy" id="1907941"/>
    <lineage>
        <taxon>Bacteria</taxon>
        <taxon>Pseudomonadati</taxon>
        <taxon>Pseudomonadota</taxon>
        <taxon>Gammaproteobacteria</taxon>
        <taxon>Moraxellales</taxon>
        <taxon>Moraxellaceae</taxon>
        <taxon>Alkanindiges</taxon>
    </lineage>
</organism>
<dbReference type="AlphaFoldDB" id="A0A1S8CVP4"/>
<dbReference type="STRING" id="1907941.BKE30_09530"/>